<sequence length="180" mass="18927">MEPETEHETENPVILTTTGDVKTQEIPRLPAPVSGEGGNSESSCCTTSLPSPTFSSAEDAADPDGHWGNISPLKILSQQLVQTQWQCAAKISQSNGLRFHEGVLGTVELMALMSTLVGRGYCDSTSPLGSRVRSAPDRELGPVVAVIAPVMVGVGSVNVVCLNVPPNEKMPAVMRGVNFG</sequence>
<dbReference type="EMBL" id="MU150486">
    <property type="protein sequence ID" value="KAF9455957.1"/>
    <property type="molecule type" value="Genomic_DNA"/>
</dbReference>
<dbReference type="AlphaFoldDB" id="A0A9P5XQR3"/>
<protein>
    <submittedName>
        <fullName evidence="2">Uncharacterized protein</fullName>
    </submittedName>
</protein>
<gene>
    <name evidence="2" type="ORF">BDZ94DRAFT_1241891</name>
</gene>
<evidence type="ECO:0000313" key="2">
    <source>
        <dbReference type="EMBL" id="KAF9455957.1"/>
    </source>
</evidence>
<reference evidence="2" key="1">
    <citation type="submission" date="2020-11" db="EMBL/GenBank/DDBJ databases">
        <authorList>
            <consortium name="DOE Joint Genome Institute"/>
            <person name="Ahrendt S."/>
            <person name="Riley R."/>
            <person name="Andreopoulos W."/>
            <person name="Labutti K."/>
            <person name="Pangilinan J."/>
            <person name="Ruiz-Duenas F.J."/>
            <person name="Barrasa J.M."/>
            <person name="Sanchez-Garcia M."/>
            <person name="Camarero S."/>
            <person name="Miyauchi S."/>
            <person name="Serrano A."/>
            <person name="Linde D."/>
            <person name="Babiker R."/>
            <person name="Drula E."/>
            <person name="Ayuso-Fernandez I."/>
            <person name="Pacheco R."/>
            <person name="Padilla G."/>
            <person name="Ferreira P."/>
            <person name="Barriuso J."/>
            <person name="Kellner H."/>
            <person name="Castanera R."/>
            <person name="Alfaro M."/>
            <person name="Ramirez L."/>
            <person name="Pisabarro A.G."/>
            <person name="Kuo A."/>
            <person name="Tritt A."/>
            <person name="Lipzen A."/>
            <person name="He G."/>
            <person name="Yan M."/>
            <person name="Ng V."/>
            <person name="Cullen D."/>
            <person name="Martin F."/>
            <person name="Rosso M.-N."/>
            <person name="Henrissat B."/>
            <person name="Hibbett D."/>
            <person name="Martinez A.T."/>
            <person name="Grigoriev I.V."/>
        </authorList>
    </citation>
    <scope>NUCLEOTIDE SEQUENCE</scope>
    <source>
        <strain evidence="2">CBS 247.69</strain>
    </source>
</reference>
<feature type="compositionally biased region" description="Basic and acidic residues" evidence="1">
    <location>
        <begin position="1"/>
        <end position="10"/>
    </location>
</feature>
<comment type="caution">
    <text evidence="2">The sequence shown here is derived from an EMBL/GenBank/DDBJ whole genome shotgun (WGS) entry which is preliminary data.</text>
</comment>
<name>A0A9P5XQR3_9AGAR</name>
<feature type="compositionally biased region" description="Low complexity" evidence="1">
    <location>
        <begin position="39"/>
        <end position="56"/>
    </location>
</feature>
<organism evidence="2 3">
    <name type="scientific">Collybia nuda</name>
    <dbReference type="NCBI Taxonomy" id="64659"/>
    <lineage>
        <taxon>Eukaryota</taxon>
        <taxon>Fungi</taxon>
        <taxon>Dikarya</taxon>
        <taxon>Basidiomycota</taxon>
        <taxon>Agaricomycotina</taxon>
        <taxon>Agaricomycetes</taxon>
        <taxon>Agaricomycetidae</taxon>
        <taxon>Agaricales</taxon>
        <taxon>Tricholomatineae</taxon>
        <taxon>Clitocybaceae</taxon>
        <taxon>Collybia</taxon>
    </lineage>
</organism>
<feature type="region of interest" description="Disordered" evidence="1">
    <location>
        <begin position="1"/>
        <end position="60"/>
    </location>
</feature>
<proteinExistence type="predicted"/>
<keyword evidence="3" id="KW-1185">Reference proteome</keyword>
<evidence type="ECO:0000313" key="3">
    <source>
        <dbReference type="Proteomes" id="UP000807353"/>
    </source>
</evidence>
<dbReference type="Proteomes" id="UP000807353">
    <property type="component" value="Unassembled WGS sequence"/>
</dbReference>
<accession>A0A9P5XQR3</accession>
<evidence type="ECO:0000256" key="1">
    <source>
        <dbReference type="SAM" id="MobiDB-lite"/>
    </source>
</evidence>